<feature type="compositionally biased region" description="Basic and acidic residues" evidence="1">
    <location>
        <begin position="446"/>
        <end position="457"/>
    </location>
</feature>
<proteinExistence type="predicted"/>
<feature type="region of interest" description="Disordered" evidence="1">
    <location>
        <begin position="413"/>
        <end position="459"/>
    </location>
</feature>
<accession>A0ABP0JHU5</accession>
<evidence type="ECO:0000313" key="2">
    <source>
        <dbReference type="EMBL" id="CAK9013995.1"/>
    </source>
</evidence>
<feature type="compositionally biased region" description="Basic residues" evidence="1">
    <location>
        <begin position="1"/>
        <end position="14"/>
    </location>
</feature>
<gene>
    <name evidence="2" type="ORF">SCF082_LOCUS12163</name>
</gene>
<feature type="region of interest" description="Disordered" evidence="1">
    <location>
        <begin position="1"/>
        <end position="26"/>
    </location>
</feature>
<keyword evidence="3" id="KW-1185">Reference proteome</keyword>
<feature type="compositionally biased region" description="Basic residues" evidence="1">
    <location>
        <begin position="239"/>
        <end position="248"/>
    </location>
</feature>
<feature type="compositionally biased region" description="Basic and acidic residues" evidence="1">
    <location>
        <begin position="15"/>
        <end position="26"/>
    </location>
</feature>
<comment type="caution">
    <text evidence="2">The sequence shown here is derived from an EMBL/GenBank/DDBJ whole genome shotgun (WGS) entry which is preliminary data.</text>
</comment>
<feature type="region of interest" description="Disordered" evidence="1">
    <location>
        <begin position="239"/>
        <end position="267"/>
    </location>
</feature>
<dbReference type="EMBL" id="CAXAMM010007369">
    <property type="protein sequence ID" value="CAK9013995.1"/>
    <property type="molecule type" value="Genomic_DNA"/>
</dbReference>
<dbReference type="Gene3D" id="1.20.960.40">
    <property type="match status" value="1"/>
</dbReference>
<reference evidence="2 3" key="1">
    <citation type="submission" date="2024-02" db="EMBL/GenBank/DDBJ databases">
        <authorList>
            <person name="Chen Y."/>
            <person name="Shah S."/>
            <person name="Dougan E. K."/>
            <person name="Thang M."/>
            <person name="Chan C."/>
        </authorList>
    </citation>
    <scope>NUCLEOTIDE SEQUENCE [LARGE SCALE GENOMIC DNA]</scope>
</reference>
<sequence>MRAVPKRRVVARRPAHADPADPAPAERELWHRGDLAQLSKLGVEEVTAGTRVVCPEASYFGAACQVAGRIRGVDIQDSGIHFTLQLTGTTSESLLRHHSGHPDMVLRLHRCEEACTGDRMSEDLIHVKKLRKVLREDGEEGWVRNLEKVEPADDELAALRARGEGLDPIGAPGPGSVKAKASKEEKAKKVASTSSSTSPSVQLNGRRPRGAVTKSLEALFSGTGLDPKEKVRRRVMRLAKKAVKKKSKDKSSTDSNSSSTQESPTGLEDMETALFEGENRVQRVADLCPGALSAQALASMKGSLLQEIGAENSKGELKPIALMYHRQQLARKASGPVLRELLTLALSIDHLLKGRPARACDTLLQRMKAIESVLLGAHWSVAQRLEVTPADSLAMAGREEMVTAQRAAYEESKAKQLAALPDGRPKGKSSSKGKEESRQKGKGKSSGKEKGRPKEDSVTDTQEIVLNRLVVEVERTGEILGLLSSHIECGPHALQALVSLGLTKGGKRHGASESVVLGYEPVVKLLRLWKKRMDRAPGQNMIEIKGDVAQRLESNGAMDQIRAQMRASVYRALLQDEDTSELAHEDDPQEAPVPMVSLVTDFLEHWDLSMTKEVFLRETTQTPLARDELVKELAVRVEAPRSNQAVLEQVLAAVRHRTRPEPIPE</sequence>
<dbReference type="Proteomes" id="UP001642464">
    <property type="component" value="Unassembled WGS sequence"/>
</dbReference>
<organism evidence="2 3">
    <name type="scientific">Durusdinium trenchii</name>
    <dbReference type="NCBI Taxonomy" id="1381693"/>
    <lineage>
        <taxon>Eukaryota</taxon>
        <taxon>Sar</taxon>
        <taxon>Alveolata</taxon>
        <taxon>Dinophyceae</taxon>
        <taxon>Suessiales</taxon>
        <taxon>Symbiodiniaceae</taxon>
        <taxon>Durusdinium</taxon>
    </lineage>
</organism>
<feature type="region of interest" description="Disordered" evidence="1">
    <location>
        <begin position="163"/>
        <end position="212"/>
    </location>
</feature>
<evidence type="ECO:0000313" key="3">
    <source>
        <dbReference type="Proteomes" id="UP001642464"/>
    </source>
</evidence>
<name>A0ABP0JHU5_9DINO</name>
<protein>
    <submittedName>
        <fullName evidence="2">Uncharacterized protein</fullName>
    </submittedName>
</protein>
<evidence type="ECO:0000256" key="1">
    <source>
        <dbReference type="SAM" id="MobiDB-lite"/>
    </source>
</evidence>